<dbReference type="AlphaFoldDB" id="A0A8X6TZW7"/>
<proteinExistence type="predicted"/>
<dbReference type="Proteomes" id="UP000887013">
    <property type="component" value="Unassembled WGS sequence"/>
</dbReference>
<name>A0A8X6TZW7_NEPPI</name>
<dbReference type="OrthoDB" id="6433953at2759"/>
<dbReference type="EMBL" id="BMAW01117476">
    <property type="protein sequence ID" value="GFT75476.1"/>
    <property type="molecule type" value="Genomic_DNA"/>
</dbReference>
<accession>A0A8X6TZW7</accession>
<dbReference type="GO" id="GO:0003676">
    <property type="term" value="F:nucleic acid binding"/>
    <property type="evidence" value="ECO:0007669"/>
    <property type="project" value="InterPro"/>
</dbReference>
<comment type="caution">
    <text evidence="1">The sequence shown here is derived from an EMBL/GenBank/DDBJ whole genome shotgun (WGS) entry which is preliminary data.</text>
</comment>
<dbReference type="Gene3D" id="3.30.420.10">
    <property type="entry name" value="Ribonuclease H-like superfamily/Ribonuclease H"/>
    <property type="match status" value="1"/>
</dbReference>
<sequence length="117" mass="13399">MGTETFDRGAEDSSHICLHATLYAVTRKGNQFISRIIAADETWCHHFDPASKYMRMEWRRLSSVRSKKARSSTRVGKVIFMCFFDVDGPLLLEWLLAGWSTTVGMATGTNYWHDCQC</sequence>
<gene>
    <name evidence="1" type="ORF">NPIL_21191</name>
</gene>
<evidence type="ECO:0000313" key="2">
    <source>
        <dbReference type="Proteomes" id="UP000887013"/>
    </source>
</evidence>
<evidence type="ECO:0000313" key="1">
    <source>
        <dbReference type="EMBL" id="GFT75476.1"/>
    </source>
</evidence>
<dbReference type="InterPro" id="IPR036397">
    <property type="entry name" value="RNaseH_sf"/>
</dbReference>
<organism evidence="1 2">
    <name type="scientific">Nephila pilipes</name>
    <name type="common">Giant wood spider</name>
    <name type="synonym">Nephila maculata</name>
    <dbReference type="NCBI Taxonomy" id="299642"/>
    <lineage>
        <taxon>Eukaryota</taxon>
        <taxon>Metazoa</taxon>
        <taxon>Ecdysozoa</taxon>
        <taxon>Arthropoda</taxon>
        <taxon>Chelicerata</taxon>
        <taxon>Arachnida</taxon>
        <taxon>Araneae</taxon>
        <taxon>Araneomorphae</taxon>
        <taxon>Entelegynae</taxon>
        <taxon>Araneoidea</taxon>
        <taxon>Nephilidae</taxon>
        <taxon>Nephila</taxon>
    </lineage>
</organism>
<protein>
    <submittedName>
        <fullName evidence="1">Uncharacterized protein</fullName>
    </submittedName>
</protein>
<keyword evidence="2" id="KW-1185">Reference proteome</keyword>
<reference evidence="1" key="1">
    <citation type="submission" date="2020-08" db="EMBL/GenBank/DDBJ databases">
        <title>Multicomponent nature underlies the extraordinary mechanical properties of spider dragline silk.</title>
        <authorList>
            <person name="Kono N."/>
            <person name="Nakamura H."/>
            <person name="Mori M."/>
            <person name="Yoshida Y."/>
            <person name="Ohtoshi R."/>
            <person name="Malay A.D."/>
            <person name="Moran D.A.P."/>
            <person name="Tomita M."/>
            <person name="Numata K."/>
            <person name="Arakawa K."/>
        </authorList>
    </citation>
    <scope>NUCLEOTIDE SEQUENCE</scope>
</reference>